<dbReference type="GO" id="GO:0008270">
    <property type="term" value="F:zinc ion binding"/>
    <property type="evidence" value="ECO:0007669"/>
    <property type="project" value="UniProtKB-KW"/>
</dbReference>
<organism evidence="7 8">
    <name type="scientific">Solanum commersonii</name>
    <name type="common">Commerson's wild potato</name>
    <name type="synonym">Commerson's nightshade</name>
    <dbReference type="NCBI Taxonomy" id="4109"/>
    <lineage>
        <taxon>Eukaryota</taxon>
        <taxon>Viridiplantae</taxon>
        <taxon>Streptophyta</taxon>
        <taxon>Embryophyta</taxon>
        <taxon>Tracheophyta</taxon>
        <taxon>Spermatophyta</taxon>
        <taxon>Magnoliopsida</taxon>
        <taxon>eudicotyledons</taxon>
        <taxon>Gunneridae</taxon>
        <taxon>Pentapetalae</taxon>
        <taxon>asterids</taxon>
        <taxon>lamiids</taxon>
        <taxon>Solanales</taxon>
        <taxon>Solanaceae</taxon>
        <taxon>Solanoideae</taxon>
        <taxon>Solaneae</taxon>
        <taxon>Solanum</taxon>
    </lineage>
</organism>
<feature type="transmembrane region" description="Helical" evidence="5">
    <location>
        <begin position="410"/>
        <end position="432"/>
    </location>
</feature>
<evidence type="ECO:0000256" key="3">
    <source>
        <dbReference type="ARBA" id="ARBA00022833"/>
    </source>
</evidence>
<dbReference type="InterPro" id="IPR011016">
    <property type="entry name" value="Znf_RING-CH"/>
</dbReference>
<dbReference type="Gene3D" id="3.30.40.10">
    <property type="entry name" value="Zinc/RING finger domain, C3HC4 (zinc finger)"/>
    <property type="match status" value="1"/>
</dbReference>
<evidence type="ECO:0000256" key="5">
    <source>
        <dbReference type="SAM" id="Phobius"/>
    </source>
</evidence>
<feature type="compositionally biased region" description="Polar residues" evidence="4">
    <location>
        <begin position="33"/>
        <end position="72"/>
    </location>
</feature>
<feature type="region of interest" description="Disordered" evidence="4">
    <location>
        <begin position="502"/>
        <end position="541"/>
    </location>
</feature>
<dbReference type="Pfam" id="PF12906">
    <property type="entry name" value="RINGv"/>
    <property type="match status" value="1"/>
</dbReference>
<feature type="transmembrane region" description="Helical" evidence="5">
    <location>
        <begin position="438"/>
        <end position="463"/>
    </location>
</feature>
<dbReference type="InterPro" id="IPR013083">
    <property type="entry name" value="Znf_RING/FYVE/PHD"/>
</dbReference>
<keyword evidence="5" id="KW-0472">Membrane</keyword>
<evidence type="ECO:0000256" key="2">
    <source>
        <dbReference type="ARBA" id="ARBA00022771"/>
    </source>
</evidence>
<dbReference type="SUPFAM" id="SSF57850">
    <property type="entry name" value="RING/U-box"/>
    <property type="match status" value="1"/>
</dbReference>
<name>A0A9J5Y6T2_SOLCO</name>
<feature type="compositionally biased region" description="Low complexity" evidence="4">
    <location>
        <begin position="513"/>
        <end position="523"/>
    </location>
</feature>
<dbReference type="SMART" id="SM00744">
    <property type="entry name" value="RINGv"/>
    <property type="match status" value="1"/>
</dbReference>
<dbReference type="PANTHER" id="PTHR46158">
    <property type="entry name" value="OS02G0165000 PROTEIN"/>
    <property type="match status" value="1"/>
</dbReference>
<feature type="transmembrane region" description="Helical" evidence="5">
    <location>
        <begin position="356"/>
        <end position="376"/>
    </location>
</feature>
<dbReference type="AlphaFoldDB" id="A0A9J5Y6T2"/>
<feature type="transmembrane region" description="Helical" evidence="5">
    <location>
        <begin position="382"/>
        <end position="403"/>
    </location>
</feature>
<feature type="region of interest" description="Disordered" evidence="4">
    <location>
        <begin position="1"/>
        <end position="81"/>
    </location>
</feature>
<keyword evidence="8" id="KW-1185">Reference proteome</keyword>
<dbReference type="PANTHER" id="PTHR46158:SF2">
    <property type="entry name" value="OS02G0165000 PROTEIN"/>
    <property type="match status" value="1"/>
</dbReference>
<gene>
    <name evidence="7" type="ORF">H5410_037627</name>
</gene>
<dbReference type="PROSITE" id="PS51292">
    <property type="entry name" value="ZF_RING_CH"/>
    <property type="match status" value="1"/>
</dbReference>
<feature type="domain" description="RING-CH-type" evidence="6">
    <location>
        <begin position="235"/>
        <end position="297"/>
    </location>
</feature>
<comment type="caution">
    <text evidence="7">The sequence shown here is derived from an EMBL/GenBank/DDBJ whole genome shotgun (WGS) entry which is preliminary data.</text>
</comment>
<evidence type="ECO:0000313" key="8">
    <source>
        <dbReference type="Proteomes" id="UP000824120"/>
    </source>
</evidence>
<keyword evidence="3" id="KW-0862">Zinc</keyword>
<feature type="region of interest" description="Disordered" evidence="4">
    <location>
        <begin position="214"/>
        <end position="234"/>
    </location>
</feature>
<sequence length="541" mass="60252">MENSVQEMHQTQPEFDSSAHSNTNGEGEEATLVRQQSTRRPNLSSLQIPTRSLENALSSFTRIDVPSPSSARSGLPPRPHSAKFMSSMKNLIPQKSTRAKNVTHDGEKTVLIIPDMPLSDKPSTSRSFSLNKVLFSSTTKSIRSLPETPMGTVEKPAEDNCLNDHSELIKPEAQQHMKRSFSVPIHVKSGSLRRTDSNGGLIRVISKVVRTTTDSDASADIPQETENATDNTGEDIPEEEAVCRICFVELGEESETFKMECSCKGELALAHKVCTLKWFSIKGNKICDVCKQEVRNLPVTLLKIQNPPTAARRSQTVTQQREVVLNIDECHMEISLSHLFGYCLFSFAVNRVWQDVPILVMVSMLAYFCFLEQLLVSDLGARALAISLPFSCVLGLLSSLIASTMVSKSYIWAYASFQFAIVILFAHIFYAVLNVSALLSVLLSSFTGFGIAISTNSLLIEYLRWRSSRRLRSSPAQTTSIMQPHSTLPVQRYFSYIDNLSGQQHHHDHRPHNNQQQQQPLHPVVGQSENPGLPEIRIQTA</sequence>
<dbReference type="Proteomes" id="UP000824120">
    <property type="component" value="Chromosome 7"/>
</dbReference>
<evidence type="ECO:0000259" key="6">
    <source>
        <dbReference type="PROSITE" id="PS51292"/>
    </source>
</evidence>
<proteinExistence type="predicted"/>
<evidence type="ECO:0000256" key="1">
    <source>
        <dbReference type="ARBA" id="ARBA00022723"/>
    </source>
</evidence>
<dbReference type="OrthoDB" id="435038at2759"/>
<reference evidence="7 8" key="1">
    <citation type="submission" date="2020-09" db="EMBL/GenBank/DDBJ databases">
        <title>De no assembly of potato wild relative species, Solanum commersonii.</title>
        <authorList>
            <person name="Cho K."/>
        </authorList>
    </citation>
    <scope>NUCLEOTIDE SEQUENCE [LARGE SCALE GENOMIC DNA]</scope>
    <source>
        <strain evidence="7">LZ3.2</strain>
        <tissue evidence="7">Leaf</tissue>
    </source>
</reference>
<dbReference type="CDD" id="cd16495">
    <property type="entry name" value="RING_CH-C4HC3_MARCH"/>
    <property type="match status" value="1"/>
</dbReference>
<protein>
    <recommendedName>
        <fullName evidence="6">RING-CH-type domain-containing protein</fullName>
    </recommendedName>
</protein>
<keyword evidence="5" id="KW-1133">Transmembrane helix</keyword>
<keyword evidence="2" id="KW-0863">Zinc-finger</keyword>
<evidence type="ECO:0000256" key="4">
    <source>
        <dbReference type="SAM" id="MobiDB-lite"/>
    </source>
</evidence>
<keyword evidence="5" id="KW-0812">Transmembrane</keyword>
<evidence type="ECO:0000313" key="7">
    <source>
        <dbReference type="EMBL" id="KAG5596395.1"/>
    </source>
</evidence>
<keyword evidence="1" id="KW-0479">Metal-binding</keyword>
<feature type="compositionally biased region" description="Polar residues" evidence="4">
    <location>
        <begin position="1"/>
        <end position="25"/>
    </location>
</feature>
<dbReference type="EMBL" id="JACXVP010000007">
    <property type="protein sequence ID" value="KAG5596395.1"/>
    <property type="molecule type" value="Genomic_DNA"/>
</dbReference>
<accession>A0A9J5Y6T2</accession>